<proteinExistence type="predicted"/>
<dbReference type="EMBL" id="ML978155">
    <property type="protein sequence ID" value="KAF2036273.1"/>
    <property type="molecule type" value="Genomic_DNA"/>
</dbReference>
<name>A0A9P4LSC7_9PLEO</name>
<organism evidence="1 2">
    <name type="scientific">Setomelanomma holmii</name>
    <dbReference type="NCBI Taxonomy" id="210430"/>
    <lineage>
        <taxon>Eukaryota</taxon>
        <taxon>Fungi</taxon>
        <taxon>Dikarya</taxon>
        <taxon>Ascomycota</taxon>
        <taxon>Pezizomycotina</taxon>
        <taxon>Dothideomycetes</taxon>
        <taxon>Pleosporomycetidae</taxon>
        <taxon>Pleosporales</taxon>
        <taxon>Pleosporineae</taxon>
        <taxon>Phaeosphaeriaceae</taxon>
        <taxon>Setomelanomma</taxon>
    </lineage>
</organism>
<evidence type="ECO:0000313" key="2">
    <source>
        <dbReference type="Proteomes" id="UP000799777"/>
    </source>
</evidence>
<keyword evidence="2" id="KW-1185">Reference proteome</keyword>
<dbReference type="Proteomes" id="UP000799777">
    <property type="component" value="Unassembled WGS sequence"/>
</dbReference>
<gene>
    <name evidence="1" type="ORF">EK21DRAFT_83973</name>
</gene>
<accession>A0A9P4LSC7</accession>
<reference evidence="1" key="1">
    <citation type="journal article" date="2020" name="Stud. Mycol.">
        <title>101 Dothideomycetes genomes: a test case for predicting lifestyles and emergence of pathogens.</title>
        <authorList>
            <person name="Haridas S."/>
            <person name="Albert R."/>
            <person name="Binder M."/>
            <person name="Bloem J."/>
            <person name="Labutti K."/>
            <person name="Salamov A."/>
            <person name="Andreopoulos B."/>
            <person name="Baker S."/>
            <person name="Barry K."/>
            <person name="Bills G."/>
            <person name="Bluhm B."/>
            <person name="Cannon C."/>
            <person name="Castanera R."/>
            <person name="Culley D."/>
            <person name="Daum C."/>
            <person name="Ezra D."/>
            <person name="Gonzalez J."/>
            <person name="Henrissat B."/>
            <person name="Kuo A."/>
            <person name="Liang C."/>
            <person name="Lipzen A."/>
            <person name="Lutzoni F."/>
            <person name="Magnuson J."/>
            <person name="Mondo S."/>
            <person name="Nolan M."/>
            <person name="Ohm R."/>
            <person name="Pangilinan J."/>
            <person name="Park H.-J."/>
            <person name="Ramirez L."/>
            <person name="Alfaro M."/>
            <person name="Sun H."/>
            <person name="Tritt A."/>
            <person name="Yoshinaga Y."/>
            <person name="Zwiers L.-H."/>
            <person name="Turgeon B."/>
            <person name="Goodwin S."/>
            <person name="Spatafora J."/>
            <person name="Crous P."/>
            <person name="Grigoriev I."/>
        </authorList>
    </citation>
    <scope>NUCLEOTIDE SEQUENCE</scope>
    <source>
        <strain evidence="1">CBS 110217</strain>
    </source>
</reference>
<dbReference type="AlphaFoldDB" id="A0A9P4LSC7"/>
<protein>
    <submittedName>
        <fullName evidence="1">Uncharacterized protein</fullName>
    </submittedName>
</protein>
<comment type="caution">
    <text evidence="1">The sequence shown here is derived from an EMBL/GenBank/DDBJ whole genome shotgun (WGS) entry which is preliminary data.</text>
</comment>
<evidence type="ECO:0000313" key="1">
    <source>
        <dbReference type="EMBL" id="KAF2036273.1"/>
    </source>
</evidence>
<sequence>MSNRTRSAGVEWTGAASGWVLNHRRLRIISWAATPQSAPRNRCNSLTLLSRRHFGYMQHDGAGGNLRNQSSGAQFLQADSFPPFTACALIYVALVTAPEVEVRCGSQSNYNSSLKSAIGRNTSARCK</sequence>